<dbReference type="AlphaFoldDB" id="A0A1A8DYW5"/>
<evidence type="ECO:0000313" key="1">
    <source>
        <dbReference type="EMBL" id="SBQ38858.1"/>
    </source>
</evidence>
<gene>
    <name evidence="1" type="primary">KCND3</name>
</gene>
<reference evidence="1" key="1">
    <citation type="submission" date="2016-05" db="EMBL/GenBank/DDBJ databases">
        <authorList>
            <person name="Lavstsen T."/>
            <person name="Jespersen J.S."/>
        </authorList>
    </citation>
    <scope>NUCLEOTIDE SEQUENCE</scope>
    <source>
        <tissue evidence="1">Brain</tissue>
    </source>
</reference>
<protein>
    <submittedName>
        <fullName evidence="1">Potassium voltage-gated channel, Shal-related subfamily, member 3</fullName>
    </submittedName>
</protein>
<feature type="non-terminal residue" evidence="1">
    <location>
        <position position="42"/>
    </location>
</feature>
<feature type="non-terminal residue" evidence="1">
    <location>
        <position position="1"/>
    </location>
</feature>
<sequence length="42" mass="4770">ANIELTMLPVNLKQAVCSKNISSSFFNYQQLNITMKCMCEVN</sequence>
<proteinExistence type="predicted"/>
<accession>A0A1A8DYW5</accession>
<dbReference type="EMBL" id="HAEA01010378">
    <property type="protein sequence ID" value="SBQ38858.1"/>
    <property type="molecule type" value="Transcribed_RNA"/>
</dbReference>
<name>A0A1A8DYW5_NOTKA</name>
<reference evidence="1" key="2">
    <citation type="submission" date="2016-06" db="EMBL/GenBank/DDBJ databases">
        <title>The genome of a short-lived fish provides insights into sex chromosome evolution and the genetic control of aging.</title>
        <authorList>
            <person name="Reichwald K."/>
            <person name="Felder M."/>
            <person name="Petzold A."/>
            <person name="Koch P."/>
            <person name="Groth M."/>
            <person name="Platzer M."/>
        </authorList>
    </citation>
    <scope>NUCLEOTIDE SEQUENCE</scope>
    <source>
        <tissue evidence="1">Brain</tissue>
    </source>
</reference>
<organism evidence="1">
    <name type="scientific">Nothobranchius kadleci</name>
    <name type="common">African annual killifish</name>
    <dbReference type="NCBI Taxonomy" id="1051664"/>
    <lineage>
        <taxon>Eukaryota</taxon>
        <taxon>Metazoa</taxon>
        <taxon>Chordata</taxon>
        <taxon>Craniata</taxon>
        <taxon>Vertebrata</taxon>
        <taxon>Euteleostomi</taxon>
        <taxon>Actinopterygii</taxon>
        <taxon>Neopterygii</taxon>
        <taxon>Teleostei</taxon>
        <taxon>Neoteleostei</taxon>
        <taxon>Acanthomorphata</taxon>
        <taxon>Ovalentaria</taxon>
        <taxon>Atherinomorphae</taxon>
        <taxon>Cyprinodontiformes</taxon>
        <taxon>Nothobranchiidae</taxon>
        <taxon>Nothobranchius</taxon>
    </lineage>
</organism>